<dbReference type="Proteomes" id="UP000054270">
    <property type="component" value="Unassembled WGS sequence"/>
</dbReference>
<dbReference type="OMA" id="TINWRLI"/>
<accession>A0A0D2PDM8</accession>
<feature type="compositionally biased region" description="Polar residues" evidence="1">
    <location>
        <begin position="333"/>
        <end position="347"/>
    </location>
</feature>
<evidence type="ECO:0008006" key="5">
    <source>
        <dbReference type="Google" id="ProtNLM"/>
    </source>
</evidence>
<feature type="transmembrane region" description="Helical" evidence="2">
    <location>
        <begin position="102"/>
        <end position="121"/>
    </location>
</feature>
<protein>
    <recommendedName>
        <fullName evidence="5">G-protein coupled receptors family 1 profile domain-containing protein</fullName>
    </recommendedName>
</protein>
<feature type="transmembrane region" description="Helical" evidence="2">
    <location>
        <begin position="188"/>
        <end position="215"/>
    </location>
</feature>
<evidence type="ECO:0000313" key="3">
    <source>
        <dbReference type="EMBL" id="KJA18330.1"/>
    </source>
</evidence>
<organism evidence="3 4">
    <name type="scientific">Hypholoma sublateritium (strain FD-334 SS-4)</name>
    <dbReference type="NCBI Taxonomy" id="945553"/>
    <lineage>
        <taxon>Eukaryota</taxon>
        <taxon>Fungi</taxon>
        <taxon>Dikarya</taxon>
        <taxon>Basidiomycota</taxon>
        <taxon>Agaricomycotina</taxon>
        <taxon>Agaricomycetes</taxon>
        <taxon>Agaricomycetidae</taxon>
        <taxon>Agaricales</taxon>
        <taxon>Agaricineae</taxon>
        <taxon>Strophariaceae</taxon>
        <taxon>Hypholoma</taxon>
    </lineage>
</organism>
<sequence>MTLVLASNERLLRLHLTGTLISAVIYGLSTSVFLHCLALLVTNRKNSYSNRTRYFLISYVVTMFLLSSVAMIQAFVFITRAIVHGVDPSSLNILQLNEPITLPFVIWGADGFMLWRCIILYRTTESKLRRTVLNVILCLSALASFGEVCICCSKRKLKRCNLSFVTGCGIAYYVSPHISAFAGKSSPAILVTTIALSITAFVNCILTSLISGRLWSHQEGMRRVLGPQYGSPYMKIIVMCVESCVLIVVNSLAFVVLFALGDRTRFGGAIIPLLLLPHICVLSPILIVYHVARGRAVTTLRPSHIITPNIAGDDAGEGNKKSIQFIHPPADSESITHSSMPRHSSSDAGYVYTHSEA</sequence>
<dbReference type="OrthoDB" id="3267806at2759"/>
<dbReference type="EMBL" id="KN817590">
    <property type="protein sequence ID" value="KJA18330.1"/>
    <property type="molecule type" value="Genomic_DNA"/>
</dbReference>
<proteinExistence type="predicted"/>
<keyword evidence="2" id="KW-0812">Transmembrane</keyword>
<feature type="transmembrane region" description="Helical" evidence="2">
    <location>
        <begin position="54"/>
        <end position="82"/>
    </location>
</feature>
<reference evidence="4" key="1">
    <citation type="submission" date="2014-04" db="EMBL/GenBank/DDBJ databases">
        <title>Evolutionary Origins and Diversification of the Mycorrhizal Mutualists.</title>
        <authorList>
            <consortium name="DOE Joint Genome Institute"/>
            <consortium name="Mycorrhizal Genomics Consortium"/>
            <person name="Kohler A."/>
            <person name="Kuo A."/>
            <person name="Nagy L.G."/>
            <person name="Floudas D."/>
            <person name="Copeland A."/>
            <person name="Barry K.W."/>
            <person name="Cichocki N."/>
            <person name="Veneault-Fourrey C."/>
            <person name="LaButti K."/>
            <person name="Lindquist E.A."/>
            <person name="Lipzen A."/>
            <person name="Lundell T."/>
            <person name="Morin E."/>
            <person name="Murat C."/>
            <person name="Riley R."/>
            <person name="Ohm R."/>
            <person name="Sun H."/>
            <person name="Tunlid A."/>
            <person name="Henrissat B."/>
            <person name="Grigoriev I.V."/>
            <person name="Hibbett D.S."/>
            <person name="Martin F."/>
        </authorList>
    </citation>
    <scope>NUCLEOTIDE SEQUENCE [LARGE SCALE GENOMIC DNA]</scope>
    <source>
        <strain evidence="4">FD-334 SS-4</strain>
    </source>
</reference>
<evidence type="ECO:0000313" key="4">
    <source>
        <dbReference type="Proteomes" id="UP000054270"/>
    </source>
</evidence>
<evidence type="ECO:0000256" key="2">
    <source>
        <dbReference type="SAM" id="Phobius"/>
    </source>
</evidence>
<keyword evidence="4" id="KW-1185">Reference proteome</keyword>
<feature type="transmembrane region" description="Helical" evidence="2">
    <location>
        <begin position="236"/>
        <end position="260"/>
    </location>
</feature>
<keyword evidence="2" id="KW-1133">Transmembrane helix</keyword>
<feature type="transmembrane region" description="Helical" evidence="2">
    <location>
        <begin position="20"/>
        <end position="42"/>
    </location>
</feature>
<feature type="region of interest" description="Disordered" evidence="1">
    <location>
        <begin position="331"/>
        <end position="357"/>
    </location>
</feature>
<feature type="transmembrane region" description="Helical" evidence="2">
    <location>
        <begin position="266"/>
        <end position="292"/>
    </location>
</feature>
<name>A0A0D2PDM8_HYPSF</name>
<feature type="transmembrane region" description="Helical" evidence="2">
    <location>
        <begin position="162"/>
        <end position="182"/>
    </location>
</feature>
<keyword evidence="2" id="KW-0472">Membrane</keyword>
<dbReference type="AlphaFoldDB" id="A0A0D2PDM8"/>
<evidence type="ECO:0000256" key="1">
    <source>
        <dbReference type="SAM" id="MobiDB-lite"/>
    </source>
</evidence>
<dbReference type="STRING" id="945553.A0A0D2PDM8"/>
<gene>
    <name evidence="3" type="ORF">HYPSUDRAFT_69981</name>
</gene>